<dbReference type="Proteomes" id="UP000799421">
    <property type="component" value="Unassembled WGS sequence"/>
</dbReference>
<evidence type="ECO:0000256" key="1">
    <source>
        <dbReference type="SAM" id="MobiDB-lite"/>
    </source>
</evidence>
<organism evidence="2 3">
    <name type="scientific">Piedraia hortae CBS 480.64</name>
    <dbReference type="NCBI Taxonomy" id="1314780"/>
    <lineage>
        <taxon>Eukaryota</taxon>
        <taxon>Fungi</taxon>
        <taxon>Dikarya</taxon>
        <taxon>Ascomycota</taxon>
        <taxon>Pezizomycotina</taxon>
        <taxon>Dothideomycetes</taxon>
        <taxon>Dothideomycetidae</taxon>
        <taxon>Capnodiales</taxon>
        <taxon>Piedraiaceae</taxon>
        <taxon>Piedraia</taxon>
    </lineage>
</organism>
<proteinExistence type="predicted"/>
<evidence type="ECO:0000313" key="2">
    <source>
        <dbReference type="EMBL" id="KAF2858125.1"/>
    </source>
</evidence>
<gene>
    <name evidence="2" type="ORF">K470DRAFT_145014</name>
</gene>
<accession>A0A6A7BTS6</accession>
<evidence type="ECO:0000313" key="3">
    <source>
        <dbReference type="Proteomes" id="UP000799421"/>
    </source>
</evidence>
<feature type="compositionally biased region" description="Low complexity" evidence="1">
    <location>
        <begin position="15"/>
        <end position="29"/>
    </location>
</feature>
<name>A0A6A7BTS6_9PEZI</name>
<dbReference type="AlphaFoldDB" id="A0A6A7BTS6"/>
<sequence>MSCHLQWSFLHVASTSSPSSLTSSNASPTPTMPGSSLKRDEESFPTIIPFRNVWAVTDLGASGAHSAGGYSREEVWLQRGSEIAVPDESCKIPTFGARCSRTNTRFRQECEATEGYENAMPSCA</sequence>
<protein>
    <submittedName>
        <fullName evidence="2">Uncharacterized protein</fullName>
    </submittedName>
</protein>
<dbReference type="EMBL" id="MU006017">
    <property type="protein sequence ID" value="KAF2858125.1"/>
    <property type="molecule type" value="Genomic_DNA"/>
</dbReference>
<keyword evidence="3" id="KW-1185">Reference proteome</keyword>
<reference evidence="2" key="1">
    <citation type="journal article" date="2020" name="Stud. Mycol.">
        <title>101 Dothideomycetes genomes: a test case for predicting lifestyles and emergence of pathogens.</title>
        <authorList>
            <person name="Haridas S."/>
            <person name="Albert R."/>
            <person name="Binder M."/>
            <person name="Bloem J."/>
            <person name="Labutti K."/>
            <person name="Salamov A."/>
            <person name="Andreopoulos B."/>
            <person name="Baker S."/>
            <person name="Barry K."/>
            <person name="Bills G."/>
            <person name="Bluhm B."/>
            <person name="Cannon C."/>
            <person name="Castanera R."/>
            <person name="Culley D."/>
            <person name="Daum C."/>
            <person name="Ezra D."/>
            <person name="Gonzalez J."/>
            <person name="Henrissat B."/>
            <person name="Kuo A."/>
            <person name="Liang C."/>
            <person name="Lipzen A."/>
            <person name="Lutzoni F."/>
            <person name="Magnuson J."/>
            <person name="Mondo S."/>
            <person name="Nolan M."/>
            <person name="Ohm R."/>
            <person name="Pangilinan J."/>
            <person name="Park H.-J."/>
            <person name="Ramirez L."/>
            <person name="Alfaro M."/>
            <person name="Sun H."/>
            <person name="Tritt A."/>
            <person name="Yoshinaga Y."/>
            <person name="Zwiers L.-H."/>
            <person name="Turgeon B."/>
            <person name="Goodwin S."/>
            <person name="Spatafora J."/>
            <person name="Crous P."/>
            <person name="Grigoriev I."/>
        </authorList>
    </citation>
    <scope>NUCLEOTIDE SEQUENCE</scope>
    <source>
        <strain evidence="2">CBS 480.64</strain>
    </source>
</reference>
<feature type="region of interest" description="Disordered" evidence="1">
    <location>
        <begin position="15"/>
        <end position="41"/>
    </location>
</feature>